<feature type="region of interest" description="Disordered" evidence="4">
    <location>
        <begin position="502"/>
        <end position="559"/>
    </location>
</feature>
<gene>
    <name evidence="7" type="ORF">C7M84_011102</name>
</gene>
<evidence type="ECO:0000313" key="7">
    <source>
        <dbReference type="EMBL" id="ROT70603.1"/>
    </source>
</evidence>
<name>A0A423T2G6_PENVA</name>
<keyword evidence="5" id="KW-1133">Transmembrane helix</keyword>
<reference evidence="7 8" key="1">
    <citation type="submission" date="2018-04" db="EMBL/GenBank/DDBJ databases">
        <authorList>
            <person name="Zhang X."/>
            <person name="Yuan J."/>
            <person name="Li F."/>
            <person name="Xiang J."/>
        </authorList>
    </citation>
    <scope>NUCLEOTIDE SEQUENCE [LARGE SCALE GENOMIC DNA]</scope>
    <source>
        <tissue evidence="7">Muscle</tissue>
    </source>
</reference>
<keyword evidence="5" id="KW-0812">Transmembrane</keyword>
<accession>A0A423T2G6</accession>
<dbReference type="SUPFAM" id="SSF64356">
    <property type="entry name" value="SNARE-like"/>
    <property type="match status" value="1"/>
</dbReference>
<feature type="compositionally biased region" description="Polar residues" evidence="4">
    <location>
        <begin position="526"/>
        <end position="538"/>
    </location>
</feature>
<dbReference type="AlphaFoldDB" id="A0A423T2G6"/>
<keyword evidence="3 5" id="KW-0472">Membrane</keyword>
<dbReference type="InterPro" id="IPR019412">
    <property type="entry name" value="IML2/TPR_39"/>
</dbReference>
<dbReference type="Gene3D" id="1.25.40.10">
    <property type="entry name" value="Tetratricopeptide repeat domain"/>
    <property type="match status" value="1"/>
</dbReference>
<dbReference type="Pfam" id="PF25970">
    <property type="entry name" value="SEC22a_C"/>
    <property type="match status" value="1"/>
</dbReference>
<organism evidence="7 8">
    <name type="scientific">Penaeus vannamei</name>
    <name type="common">Whiteleg shrimp</name>
    <name type="synonym">Litopenaeus vannamei</name>
    <dbReference type="NCBI Taxonomy" id="6689"/>
    <lineage>
        <taxon>Eukaryota</taxon>
        <taxon>Metazoa</taxon>
        <taxon>Ecdysozoa</taxon>
        <taxon>Arthropoda</taxon>
        <taxon>Crustacea</taxon>
        <taxon>Multicrustacea</taxon>
        <taxon>Malacostraca</taxon>
        <taxon>Eumalacostraca</taxon>
        <taxon>Eucarida</taxon>
        <taxon>Decapoda</taxon>
        <taxon>Dendrobranchiata</taxon>
        <taxon>Penaeoidea</taxon>
        <taxon>Penaeidae</taxon>
        <taxon>Penaeus</taxon>
    </lineage>
</organism>
<feature type="transmembrane region" description="Helical" evidence="5">
    <location>
        <begin position="14"/>
        <end position="32"/>
    </location>
</feature>
<comment type="subcellular location">
    <subcellularLocation>
        <location evidence="1">Membrane</location>
    </subcellularLocation>
</comment>
<dbReference type="PANTHER" id="PTHR31859:SF1">
    <property type="entry name" value="TETRATRICOPEPTIDE REPEAT PROTEIN 39C"/>
    <property type="match status" value="1"/>
</dbReference>
<dbReference type="InterPro" id="IPR011012">
    <property type="entry name" value="Longin-like_dom_sf"/>
</dbReference>
<feature type="non-terminal residue" evidence="7">
    <location>
        <position position="1"/>
    </location>
</feature>
<dbReference type="CDD" id="cd14824">
    <property type="entry name" value="Longin"/>
    <property type="match status" value="1"/>
</dbReference>
<dbReference type="SMART" id="SM01270">
    <property type="entry name" value="Longin"/>
    <property type="match status" value="1"/>
</dbReference>
<dbReference type="Pfam" id="PF10300">
    <property type="entry name" value="Iml2-TPR_39"/>
    <property type="match status" value="1"/>
</dbReference>
<feature type="domain" description="Longin" evidence="6">
    <location>
        <begin position="31"/>
        <end position="144"/>
    </location>
</feature>
<evidence type="ECO:0000313" key="8">
    <source>
        <dbReference type="Proteomes" id="UP000283509"/>
    </source>
</evidence>
<dbReference type="InterPro" id="IPR011990">
    <property type="entry name" value="TPR-like_helical_dom_sf"/>
</dbReference>
<feature type="region of interest" description="Disordered" evidence="4">
    <location>
        <begin position="314"/>
        <end position="337"/>
    </location>
</feature>
<dbReference type="InterPro" id="IPR059071">
    <property type="entry name" value="SEC22a-c_C"/>
</dbReference>
<comment type="similarity">
    <text evidence="2">Belongs to the synaptobrevin family.</text>
</comment>
<dbReference type="InterPro" id="IPR010908">
    <property type="entry name" value="Longin_dom"/>
</dbReference>
<dbReference type="EMBL" id="QCYY01002407">
    <property type="protein sequence ID" value="ROT70603.1"/>
    <property type="molecule type" value="Genomic_DNA"/>
</dbReference>
<dbReference type="GO" id="GO:0016020">
    <property type="term" value="C:membrane"/>
    <property type="evidence" value="ECO:0007669"/>
    <property type="project" value="UniProtKB-SubCell"/>
</dbReference>
<evidence type="ECO:0000256" key="1">
    <source>
        <dbReference type="ARBA" id="ARBA00004370"/>
    </source>
</evidence>
<keyword evidence="8" id="KW-1185">Reference proteome</keyword>
<evidence type="ECO:0000256" key="3">
    <source>
        <dbReference type="ARBA" id="ARBA00023136"/>
    </source>
</evidence>
<sequence>QRTPEVAIKEVITFFYWYFLGLNGKMIIYASLARSSDGTPLSATTDFASDADQRVREGKRCIKLMSKHLPKFGKRVCLQADEITIHCVTDECTAYMVVCEPNYPHILAFSFLDELMKEFSLLYTPSVVKSVRRPYAFIEFDSFLQKTRQKYNSTRALASRLNLADMTTDLNLHPPSYVKMSQLEPPPSPSPKPSAAHTALKASSKLEMPNGILANGIVNKDDTTVGVTLRLKPISWYGYIAVFLAVPCVLLDVYRGAVAISMSSLEELDGPSPWHGIFFLTEMILEVSVWANMFVLTSDGLTCQKLAEMCSAGGNSNTGQGGEGVEREKRVEDDEGTGQKLCAEEYARLARDGIQLMLNNKFTEAEELFRHHTHENLHMAMGYCYLTFMNAVMSFEEEKVSHSMETLRNMERRCGGGENGWFSSVKSIVMGSKNGQDQDEEPGSHLEQQVVLADCQVLLAILTFLQQEIGSYVKGGWVLRKAWKVYEHSYSKVKRMYKQTFGESQEAPGKGTPNGEYPGYIHVSTDELQSPGSWSIGSTGVPGPADESPKSGTTPAATSSLGIRIPLSKSVPNLKGFLNSNHKQQTKNKQLPPDMVMRLMASVSFGYGLFQLCMSLLPPSLLRLVNVLGLQGDRMAGLSALMFTRKSSDMRAPLATLTLLWYHTIVRPFFALDGSKVRAGVEAAHLLLQEAQQNYAHSALFLFFRGRVHRLQGDITGALVSYRGALQASPQRELQLLALHEVAWCHLLQLNWNHAQGAFANLKKESRWSKSFYAYISAVCLGASGRQEDCVKDMMEVPALVRRSNHALETFLLRRALRSKSDVVTKNYCLLRAYELLYLWNALASCSVQHRMHMVEECQAMGQCGETEGLRHLIMAAVLDTLGSTDDAIEHFRLSIQHGLLNPEELCIPAFASYELGLLLAADEETLDAGKKYLEEARDNYHSYDFENRLNVRIHAALKNLP</sequence>
<dbReference type="Proteomes" id="UP000283509">
    <property type="component" value="Unassembled WGS sequence"/>
</dbReference>
<dbReference type="GO" id="GO:0060271">
    <property type="term" value="P:cilium assembly"/>
    <property type="evidence" value="ECO:0007669"/>
    <property type="project" value="TreeGrafter"/>
</dbReference>
<dbReference type="SUPFAM" id="SSF48452">
    <property type="entry name" value="TPR-like"/>
    <property type="match status" value="1"/>
</dbReference>
<evidence type="ECO:0000256" key="4">
    <source>
        <dbReference type="SAM" id="MobiDB-lite"/>
    </source>
</evidence>
<dbReference type="PANTHER" id="PTHR31859">
    <property type="entry name" value="TETRATRICOPEPTIDE REPEAT PROTEIN 39 FAMILY MEMBER"/>
    <property type="match status" value="1"/>
</dbReference>
<comment type="caution">
    <text evidence="7">The sequence shown here is derived from an EMBL/GenBank/DDBJ whole genome shotgun (WGS) entry which is preliminary data.</text>
</comment>
<evidence type="ECO:0000256" key="5">
    <source>
        <dbReference type="SAM" id="Phobius"/>
    </source>
</evidence>
<feature type="compositionally biased region" description="Polar residues" evidence="4">
    <location>
        <begin position="550"/>
        <end position="559"/>
    </location>
</feature>
<dbReference type="PROSITE" id="PS50859">
    <property type="entry name" value="LONGIN"/>
    <property type="match status" value="1"/>
</dbReference>
<dbReference type="OrthoDB" id="1719357at2759"/>
<evidence type="ECO:0000256" key="2">
    <source>
        <dbReference type="ARBA" id="ARBA00008025"/>
    </source>
</evidence>
<dbReference type="STRING" id="6689.A0A423T2G6"/>
<evidence type="ECO:0000259" key="6">
    <source>
        <dbReference type="PROSITE" id="PS50859"/>
    </source>
</evidence>
<dbReference type="Gene3D" id="3.30.450.50">
    <property type="entry name" value="Longin domain"/>
    <property type="match status" value="1"/>
</dbReference>
<dbReference type="Pfam" id="PF13774">
    <property type="entry name" value="Longin"/>
    <property type="match status" value="1"/>
</dbReference>
<reference evidence="7 8" key="2">
    <citation type="submission" date="2019-01" db="EMBL/GenBank/DDBJ databases">
        <title>The decoding of complex shrimp genome reveals the adaptation for benthos swimmer, frequently molting mechanism and breeding impact on genome.</title>
        <authorList>
            <person name="Sun Y."/>
            <person name="Gao Y."/>
            <person name="Yu Y."/>
        </authorList>
    </citation>
    <scope>NUCLEOTIDE SEQUENCE [LARGE SCALE GENOMIC DNA]</scope>
    <source>
        <tissue evidence="7">Muscle</tissue>
    </source>
</reference>
<protein>
    <submittedName>
        <fullName evidence="7">Tetratricopeptide repeat protein 39C</fullName>
    </submittedName>
</protein>
<proteinExistence type="inferred from homology"/>